<dbReference type="PANTHER" id="PTHR33164">
    <property type="entry name" value="TRANSCRIPTIONAL REGULATOR, MARR FAMILY"/>
    <property type="match status" value="1"/>
</dbReference>
<proteinExistence type="predicted"/>
<gene>
    <name evidence="2" type="ORF">SAMN04488118_105159</name>
</gene>
<protein>
    <submittedName>
        <fullName evidence="2">Transcriptional regulator, MarR family</fullName>
    </submittedName>
</protein>
<dbReference type="PROSITE" id="PS50995">
    <property type="entry name" value="HTH_MARR_2"/>
    <property type="match status" value="1"/>
</dbReference>
<dbReference type="AlphaFoldDB" id="A0A1G5QPZ4"/>
<organism evidence="2 3">
    <name type="scientific">Epibacterium ulvae</name>
    <dbReference type="NCBI Taxonomy" id="1156985"/>
    <lineage>
        <taxon>Bacteria</taxon>
        <taxon>Pseudomonadati</taxon>
        <taxon>Pseudomonadota</taxon>
        <taxon>Alphaproteobacteria</taxon>
        <taxon>Rhodobacterales</taxon>
        <taxon>Roseobacteraceae</taxon>
        <taxon>Epibacterium</taxon>
    </lineage>
</organism>
<dbReference type="PANTHER" id="PTHR33164:SF43">
    <property type="entry name" value="HTH-TYPE TRANSCRIPTIONAL REPRESSOR YETL"/>
    <property type="match status" value="1"/>
</dbReference>
<evidence type="ECO:0000313" key="3">
    <source>
        <dbReference type="Proteomes" id="UP000198767"/>
    </source>
</evidence>
<dbReference type="SUPFAM" id="SSF46785">
    <property type="entry name" value="Winged helix' DNA-binding domain"/>
    <property type="match status" value="1"/>
</dbReference>
<dbReference type="InterPro" id="IPR039422">
    <property type="entry name" value="MarR/SlyA-like"/>
</dbReference>
<dbReference type="RefSeq" id="WP_090218499.1">
    <property type="nucleotide sequence ID" value="NZ_CANMPF010000006.1"/>
</dbReference>
<dbReference type="EMBL" id="FMWG01000005">
    <property type="protein sequence ID" value="SCZ63954.1"/>
    <property type="molecule type" value="Genomic_DNA"/>
</dbReference>
<evidence type="ECO:0000259" key="1">
    <source>
        <dbReference type="PROSITE" id="PS50995"/>
    </source>
</evidence>
<dbReference type="Gene3D" id="1.10.10.10">
    <property type="entry name" value="Winged helix-like DNA-binding domain superfamily/Winged helix DNA-binding domain"/>
    <property type="match status" value="1"/>
</dbReference>
<feature type="domain" description="HTH marR-type" evidence="1">
    <location>
        <begin position="27"/>
        <end position="142"/>
    </location>
</feature>
<dbReference type="OrthoDB" id="582199at2"/>
<dbReference type="Proteomes" id="UP000198767">
    <property type="component" value="Unassembled WGS sequence"/>
</dbReference>
<dbReference type="InterPro" id="IPR036390">
    <property type="entry name" value="WH_DNA-bd_sf"/>
</dbReference>
<dbReference type="GO" id="GO:0003700">
    <property type="term" value="F:DNA-binding transcription factor activity"/>
    <property type="evidence" value="ECO:0007669"/>
    <property type="project" value="InterPro"/>
</dbReference>
<accession>A0A1G5QPZ4</accession>
<dbReference type="SMART" id="SM00347">
    <property type="entry name" value="HTH_MARR"/>
    <property type="match status" value="1"/>
</dbReference>
<sequence>MFFLKELPTEEMVRNYTRNYSSDPARISETLHMMRRASLLIRKLEAYFASHNLSQLRFLILIVIDREPDEHSALTPQDILDRLDVSKPVLSRTLQTMERDALIRITANKKDGRSKSVFLTDQGRAKLTAVLPDYYALLVEEL</sequence>
<dbReference type="Pfam" id="PF12802">
    <property type="entry name" value="MarR_2"/>
    <property type="match status" value="1"/>
</dbReference>
<dbReference type="InterPro" id="IPR000835">
    <property type="entry name" value="HTH_MarR-typ"/>
</dbReference>
<dbReference type="STRING" id="1156985.SAMN04488118_105159"/>
<keyword evidence="3" id="KW-1185">Reference proteome</keyword>
<dbReference type="GO" id="GO:0006950">
    <property type="term" value="P:response to stress"/>
    <property type="evidence" value="ECO:0007669"/>
    <property type="project" value="TreeGrafter"/>
</dbReference>
<name>A0A1G5QPZ4_9RHOB</name>
<evidence type="ECO:0000313" key="2">
    <source>
        <dbReference type="EMBL" id="SCZ63954.1"/>
    </source>
</evidence>
<dbReference type="InterPro" id="IPR036388">
    <property type="entry name" value="WH-like_DNA-bd_sf"/>
</dbReference>
<reference evidence="2 3" key="1">
    <citation type="submission" date="2016-10" db="EMBL/GenBank/DDBJ databases">
        <authorList>
            <person name="de Groot N.N."/>
        </authorList>
    </citation>
    <scope>NUCLEOTIDE SEQUENCE [LARGE SCALE GENOMIC DNA]</scope>
    <source>
        <strain evidence="2 3">U95</strain>
    </source>
</reference>